<feature type="domain" description="Intradiol ring-cleavage dioxygenases" evidence="8">
    <location>
        <begin position="102"/>
        <end position="264"/>
    </location>
</feature>
<dbReference type="PANTHER" id="PTHR33711:SF7">
    <property type="entry name" value="INTRADIOL RING-CLEAVAGE DIOXYGENASES DOMAIN-CONTAINING PROTEIN-RELATED"/>
    <property type="match status" value="1"/>
</dbReference>
<organism evidence="10 11">
    <name type="scientific">Ramlibacter pinisoli</name>
    <dbReference type="NCBI Taxonomy" id="2682844"/>
    <lineage>
        <taxon>Bacteria</taxon>
        <taxon>Pseudomonadati</taxon>
        <taxon>Pseudomonadota</taxon>
        <taxon>Betaproteobacteria</taxon>
        <taxon>Burkholderiales</taxon>
        <taxon>Comamonadaceae</taxon>
        <taxon>Ramlibacter</taxon>
    </lineage>
</organism>
<dbReference type="InterPro" id="IPR007535">
    <property type="entry name" value="Catechol_dOase_N"/>
</dbReference>
<evidence type="ECO:0000256" key="7">
    <source>
        <dbReference type="SAM" id="MobiDB-lite"/>
    </source>
</evidence>
<evidence type="ECO:0000259" key="9">
    <source>
        <dbReference type="Pfam" id="PF04444"/>
    </source>
</evidence>
<sequence>MAVRSADDLTRAVLAEVQRTSDARLRRILASAVEHLHGFVRDTELTEAEFRQLCGLVAQAGQLTTASHNEVVLAAGSLGVSALVCLLNNGQGDGATTANLMGPFWREGSPATPDGGSIVRSPTPGLPVFVTAWFRDPDGQPVAGARVDVWQASGEGYYENQDPQQADMNLRGTFTTDAQGRIRLRTVKPSGYPVPVGGPVGRLLRAQGRHNLRPAHIHFLAHKPGYKTQFSQLYSGDDPHLDSDVQFGVTEALVGHYVLHENDPAPAPDVQGPWYALEHSFVLVPGEATLPPPPITAKTQGERPALVVLPPSTRGPTP</sequence>
<evidence type="ECO:0000256" key="1">
    <source>
        <dbReference type="ARBA" id="ARBA00001965"/>
    </source>
</evidence>
<dbReference type="Gene3D" id="2.60.130.10">
    <property type="entry name" value="Aromatic compound dioxygenase"/>
    <property type="match status" value="1"/>
</dbReference>
<evidence type="ECO:0000256" key="3">
    <source>
        <dbReference type="ARBA" id="ARBA00022723"/>
    </source>
</evidence>
<dbReference type="GO" id="GO:0008199">
    <property type="term" value="F:ferric iron binding"/>
    <property type="evidence" value="ECO:0007669"/>
    <property type="project" value="InterPro"/>
</dbReference>
<evidence type="ECO:0000256" key="2">
    <source>
        <dbReference type="ARBA" id="ARBA00007825"/>
    </source>
</evidence>
<accession>A0A6N8IT82</accession>
<evidence type="ECO:0000256" key="6">
    <source>
        <dbReference type="ARBA" id="ARBA00023004"/>
    </source>
</evidence>
<dbReference type="Proteomes" id="UP000469385">
    <property type="component" value="Unassembled WGS sequence"/>
</dbReference>
<reference evidence="10 11" key="1">
    <citation type="submission" date="2019-12" db="EMBL/GenBank/DDBJ databases">
        <authorList>
            <person name="Huq M.A."/>
        </authorList>
    </citation>
    <scope>NUCLEOTIDE SEQUENCE [LARGE SCALE GENOMIC DNA]</scope>
    <source>
        <strain evidence="10 11">MAH-25</strain>
    </source>
</reference>
<dbReference type="InterPro" id="IPR000627">
    <property type="entry name" value="Intradiol_dOase_C"/>
</dbReference>
<keyword evidence="5" id="KW-0560">Oxidoreductase</keyword>
<keyword evidence="4 10" id="KW-0223">Dioxygenase</keyword>
<dbReference type="GO" id="GO:0009712">
    <property type="term" value="P:catechol-containing compound metabolic process"/>
    <property type="evidence" value="ECO:0007669"/>
    <property type="project" value="InterPro"/>
</dbReference>
<protein>
    <submittedName>
        <fullName evidence="10">Catechol 1,2-dioxygenase</fullName>
    </submittedName>
</protein>
<dbReference type="EMBL" id="WSEL01000003">
    <property type="protein sequence ID" value="MVQ30084.1"/>
    <property type="molecule type" value="Genomic_DNA"/>
</dbReference>
<evidence type="ECO:0000256" key="4">
    <source>
        <dbReference type="ARBA" id="ARBA00022964"/>
    </source>
</evidence>
<evidence type="ECO:0000256" key="5">
    <source>
        <dbReference type="ARBA" id="ARBA00023002"/>
    </source>
</evidence>
<dbReference type="RefSeq" id="WP_157398011.1">
    <property type="nucleotide sequence ID" value="NZ_WSEL01000003.1"/>
</dbReference>
<name>A0A6N8IT82_9BURK</name>
<keyword evidence="6" id="KW-0408">Iron</keyword>
<dbReference type="Pfam" id="PF04444">
    <property type="entry name" value="Dioxygenase_N"/>
    <property type="match status" value="1"/>
</dbReference>
<dbReference type="PANTHER" id="PTHR33711">
    <property type="entry name" value="DIOXYGENASE, PUTATIVE (AFU_ORTHOLOGUE AFUA_2G02910)-RELATED"/>
    <property type="match status" value="1"/>
</dbReference>
<comment type="similarity">
    <text evidence="2">Belongs to the intradiol ring-cleavage dioxygenase family.</text>
</comment>
<evidence type="ECO:0000313" key="10">
    <source>
        <dbReference type="EMBL" id="MVQ30084.1"/>
    </source>
</evidence>
<dbReference type="Pfam" id="PF00775">
    <property type="entry name" value="Dioxygenase_C"/>
    <property type="match status" value="1"/>
</dbReference>
<dbReference type="GO" id="GO:0018576">
    <property type="term" value="F:catechol 1,2-dioxygenase activity"/>
    <property type="evidence" value="ECO:0007669"/>
    <property type="project" value="InterPro"/>
</dbReference>
<dbReference type="InterPro" id="IPR015889">
    <property type="entry name" value="Intradiol_dOase_core"/>
</dbReference>
<feature type="domain" description="Catechol dioxygenase N-terminal" evidence="9">
    <location>
        <begin position="22"/>
        <end position="95"/>
    </location>
</feature>
<feature type="region of interest" description="Disordered" evidence="7">
    <location>
        <begin position="292"/>
        <end position="318"/>
    </location>
</feature>
<proteinExistence type="inferred from homology"/>
<comment type="caution">
    <text evidence="10">The sequence shown here is derived from an EMBL/GenBank/DDBJ whole genome shotgun (WGS) entry which is preliminary data.</text>
</comment>
<dbReference type="AlphaFoldDB" id="A0A6N8IT82"/>
<dbReference type="InterPro" id="IPR050770">
    <property type="entry name" value="Intradiol_RC_Dioxygenase"/>
</dbReference>
<keyword evidence="3" id="KW-0479">Metal-binding</keyword>
<comment type="cofactor">
    <cofactor evidence="1">
        <name>Fe(3+)</name>
        <dbReference type="ChEBI" id="CHEBI:29034"/>
    </cofactor>
</comment>
<gene>
    <name evidence="10" type="ORF">GON04_11535</name>
</gene>
<evidence type="ECO:0000313" key="11">
    <source>
        <dbReference type="Proteomes" id="UP000469385"/>
    </source>
</evidence>
<keyword evidence="11" id="KW-1185">Reference proteome</keyword>
<dbReference type="SUPFAM" id="SSF49482">
    <property type="entry name" value="Aromatic compound dioxygenase"/>
    <property type="match status" value="1"/>
</dbReference>
<evidence type="ECO:0000259" key="8">
    <source>
        <dbReference type="Pfam" id="PF00775"/>
    </source>
</evidence>